<dbReference type="EMBL" id="WBUI01000014">
    <property type="protein sequence ID" value="KAB2931301.1"/>
    <property type="molecule type" value="Genomic_DNA"/>
</dbReference>
<protein>
    <submittedName>
        <fullName evidence="1">DUF4156 domain-containing protein</fullName>
    </submittedName>
</protein>
<proteinExistence type="predicted"/>
<organism evidence="1 2">
    <name type="scientific">Leptonema illini</name>
    <dbReference type="NCBI Taxonomy" id="183"/>
    <lineage>
        <taxon>Bacteria</taxon>
        <taxon>Pseudomonadati</taxon>
        <taxon>Spirochaetota</taxon>
        <taxon>Spirochaetia</taxon>
        <taxon>Leptospirales</taxon>
        <taxon>Leptospiraceae</taxon>
        <taxon>Leptonema</taxon>
    </lineage>
</organism>
<dbReference type="Proteomes" id="UP000460298">
    <property type="component" value="Unassembled WGS sequence"/>
</dbReference>
<evidence type="ECO:0000313" key="1">
    <source>
        <dbReference type="EMBL" id="KAB2931301.1"/>
    </source>
</evidence>
<dbReference type="AlphaFoldDB" id="A0A833LWP6"/>
<gene>
    <name evidence="1" type="ORF">F9K24_13740</name>
</gene>
<name>A0A833LWP6_9LEPT</name>
<comment type="caution">
    <text evidence="1">The sequence shown here is derived from an EMBL/GenBank/DDBJ whole genome shotgun (WGS) entry which is preliminary data.</text>
</comment>
<sequence length="105" mass="11410">MRKPLTFFCIVSLTAILSCTSPTLLTPGGNSVQLLMKEEAPAGKALINDIVCERVKDIISAKNCLRNKTAELGGNLVVVDTIEVVYPNPSNPRMKLYTANGRAYK</sequence>
<accession>A0A833LWP6</accession>
<reference evidence="1 2" key="1">
    <citation type="submission" date="2019-10" db="EMBL/GenBank/DDBJ databases">
        <title>Extracellular Electron Transfer in a Candidatus Methanoperedens spp. Enrichment Culture.</title>
        <authorList>
            <person name="Berger S."/>
            <person name="Rangel Shaw D."/>
            <person name="Berben T."/>
            <person name="In 'T Zandt M."/>
            <person name="Frank J."/>
            <person name="Reimann J."/>
            <person name="Jetten M.S.M."/>
            <person name="Welte C.U."/>
        </authorList>
    </citation>
    <scope>NUCLEOTIDE SEQUENCE [LARGE SCALE GENOMIC DNA]</scope>
    <source>
        <strain evidence="1">SB12</strain>
    </source>
</reference>
<dbReference type="PROSITE" id="PS51257">
    <property type="entry name" value="PROKAR_LIPOPROTEIN"/>
    <property type="match status" value="1"/>
</dbReference>
<evidence type="ECO:0000313" key="2">
    <source>
        <dbReference type="Proteomes" id="UP000460298"/>
    </source>
</evidence>